<evidence type="ECO:0000313" key="7">
    <source>
        <dbReference type="Proteomes" id="UP001183246"/>
    </source>
</evidence>
<dbReference type="RefSeq" id="WP_311708516.1">
    <property type="nucleotide sequence ID" value="NZ_JAVREL010000031.1"/>
</dbReference>
<gene>
    <name evidence="6" type="ORF">RM590_33215</name>
</gene>
<organism evidence="6 7">
    <name type="scientific">Streptomyces litchfieldiae</name>
    <dbReference type="NCBI Taxonomy" id="3075543"/>
    <lineage>
        <taxon>Bacteria</taxon>
        <taxon>Bacillati</taxon>
        <taxon>Actinomycetota</taxon>
        <taxon>Actinomycetes</taxon>
        <taxon>Kitasatosporales</taxon>
        <taxon>Streptomycetaceae</taxon>
        <taxon>Streptomyces</taxon>
    </lineage>
</organism>
<evidence type="ECO:0000259" key="5">
    <source>
        <dbReference type="Pfam" id="PF01095"/>
    </source>
</evidence>
<name>A0ABU2N1C3_9ACTN</name>
<comment type="similarity">
    <text evidence="1">Belongs to the pectinesterase family.</text>
</comment>
<evidence type="ECO:0000256" key="4">
    <source>
        <dbReference type="SAM" id="SignalP"/>
    </source>
</evidence>
<evidence type="ECO:0000256" key="3">
    <source>
        <dbReference type="ARBA" id="ARBA00023085"/>
    </source>
</evidence>
<dbReference type="PANTHER" id="PTHR31321:SF57">
    <property type="entry name" value="PECTINESTERASE 53-RELATED"/>
    <property type="match status" value="1"/>
</dbReference>
<accession>A0ABU2N1C3</accession>
<feature type="domain" description="Pectinesterase catalytic" evidence="5">
    <location>
        <begin position="57"/>
        <end position="341"/>
    </location>
</feature>
<feature type="chain" id="PRO_5045766239" evidence="4">
    <location>
        <begin position="32"/>
        <end position="369"/>
    </location>
</feature>
<feature type="signal peptide" evidence="4">
    <location>
        <begin position="1"/>
        <end position="31"/>
    </location>
</feature>
<dbReference type="InterPro" id="IPR012334">
    <property type="entry name" value="Pectin_lyas_fold"/>
</dbReference>
<keyword evidence="7" id="KW-1185">Reference proteome</keyword>
<protein>
    <submittedName>
        <fullName evidence="6">Pectinesterase family protein</fullName>
    </submittedName>
</protein>
<keyword evidence="3" id="KW-0063">Aspartyl esterase</keyword>
<dbReference type="EMBL" id="JAVREL010000031">
    <property type="protein sequence ID" value="MDT0347397.1"/>
    <property type="molecule type" value="Genomic_DNA"/>
</dbReference>
<dbReference type="PANTHER" id="PTHR31321">
    <property type="entry name" value="ACYL-COA THIOESTER HYDROLASE YBHC-RELATED"/>
    <property type="match status" value="1"/>
</dbReference>
<dbReference type="Gene3D" id="2.160.20.10">
    <property type="entry name" value="Single-stranded right-handed beta-helix, Pectin lyase-like"/>
    <property type="match status" value="1"/>
</dbReference>
<comment type="caution">
    <text evidence="6">The sequence shown here is derived from an EMBL/GenBank/DDBJ whole genome shotgun (WGS) entry which is preliminary data.</text>
</comment>
<reference evidence="7" key="1">
    <citation type="submission" date="2023-07" db="EMBL/GenBank/DDBJ databases">
        <title>30 novel species of actinomycetes from the DSMZ collection.</title>
        <authorList>
            <person name="Nouioui I."/>
        </authorList>
    </citation>
    <scope>NUCLEOTIDE SEQUENCE [LARGE SCALE GENOMIC DNA]</scope>
    <source>
        <strain evidence="7">DSM 44938</strain>
    </source>
</reference>
<keyword evidence="2" id="KW-0378">Hydrolase</keyword>
<dbReference type="Proteomes" id="UP001183246">
    <property type="component" value="Unassembled WGS sequence"/>
</dbReference>
<sequence length="369" mass="38815">MRRVPPPEPRRRRRHRVLVAVPLALTAPLLAAGPSGWPGGEPAHAAPLPAARPAAADITVAQDGSGDHTTVQAAIDAVPAGNDAPVTIDVAPGTYRELVHIPADKPHIRLTGTGDGPEDVTIVYDNSAGTAKPGGGTYGTSGSATFMADADDFQARNLTFANDFDEIAHADQSGHQAVALRTRGDRILLENVVAEGDQDTLLLDSAAKGVVGRILVTDSTIRGNVDFIFGRASAVITDSVIEVTRRPDGSSSGYVTAPSTAAGTPGFLITDSVITGDVSDRTYYLGRPWHAGGDAALDPQTVVRDTELSAAVRQTPWTDMSGFPWEEDRFAEYHNTGPGAGPESADRPHLTDAEAAAYERADWFGDWTP</sequence>
<dbReference type="Pfam" id="PF01095">
    <property type="entry name" value="Pectinesterase"/>
    <property type="match status" value="1"/>
</dbReference>
<dbReference type="InterPro" id="IPR011050">
    <property type="entry name" value="Pectin_lyase_fold/virulence"/>
</dbReference>
<dbReference type="SUPFAM" id="SSF51126">
    <property type="entry name" value="Pectin lyase-like"/>
    <property type="match status" value="1"/>
</dbReference>
<dbReference type="InterPro" id="IPR000070">
    <property type="entry name" value="Pectinesterase_cat"/>
</dbReference>
<evidence type="ECO:0000256" key="2">
    <source>
        <dbReference type="ARBA" id="ARBA00022801"/>
    </source>
</evidence>
<proteinExistence type="inferred from homology"/>
<evidence type="ECO:0000256" key="1">
    <source>
        <dbReference type="ARBA" id="ARBA00008891"/>
    </source>
</evidence>
<evidence type="ECO:0000313" key="6">
    <source>
        <dbReference type="EMBL" id="MDT0347397.1"/>
    </source>
</evidence>
<keyword evidence="4" id="KW-0732">Signal</keyword>